<dbReference type="InterPro" id="IPR046521">
    <property type="entry name" value="DUF6698"/>
</dbReference>
<dbReference type="Pfam" id="PF20414">
    <property type="entry name" value="DUF6698"/>
    <property type="match status" value="1"/>
</dbReference>
<gene>
    <name evidence="1" type="ORF">SCLCIDRAFT_24195</name>
</gene>
<evidence type="ECO:0000313" key="1">
    <source>
        <dbReference type="EMBL" id="KIM63528.1"/>
    </source>
</evidence>
<organism evidence="1 2">
    <name type="scientific">Scleroderma citrinum Foug A</name>
    <dbReference type="NCBI Taxonomy" id="1036808"/>
    <lineage>
        <taxon>Eukaryota</taxon>
        <taxon>Fungi</taxon>
        <taxon>Dikarya</taxon>
        <taxon>Basidiomycota</taxon>
        <taxon>Agaricomycotina</taxon>
        <taxon>Agaricomycetes</taxon>
        <taxon>Agaricomycetidae</taxon>
        <taxon>Boletales</taxon>
        <taxon>Sclerodermatineae</taxon>
        <taxon>Sclerodermataceae</taxon>
        <taxon>Scleroderma</taxon>
    </lineage>
</organism>
<proteinExistence type="predicted"/>
<name>A0A0C2ZPP4_9AGAM</name>
<sequence>MQFVDREWKEYAVFCELLHMIPGLEARLMESSEEQVVNIADLIQKGANGARADDTKGMKAAVIDWITPKGQSLNPHIPCNVKSRCGFNHERTGALLCPAGLDWANTEYMVELPSRFSFKKHPAQNKHETHE</sequence>
<reference evidence="2" key="2">
    <citation type="submission" date="2015-01" db="EMBL/GenBank/DDBJ databases">
        <title>Evolutionary Origins and Diversification of the Mycorrhizal Mutualists.</title>
        <authorList>
            <consortium name="DOE Joint Genome Institute"/>
            <consortium name="Mycorrhizal Genomics Consortium"/>
            <person name="Kohler A."/>
            <person name="Kuo A."/>
            <person name="Nagy L.G."/>
            <person name="Floudas D."/>
            <person name="Copeland A."/>
            <person name="Barry K.W."/>
            <person name="Cichocki N."/>
            <person name="Veneault-Fourrey C."/>
            <person name="LaButti K."/>
            <person name="Lindquist E.A."/>
            <person name="Lipzen A."/>
            <person name="Lundell T."/>
            <person name="Morin E."/>
            <person name="Murat C."/>
            <person name="Riley R."/>
            <person name="Ohm R."/>
            <person name="Sun H."/>
            <person name="Tunlid A."/>
            <person name="Henrissat B."/>
            <person name="Grigoriev I.V."/>
            <person name="Hibbett D.S."/>
            <person name="Martin F."/>
        </authorList>
    </citation>
    <scope>NUCLEOTIDE SEQUENCE [LARGE SCALE GENOMIC DNA]</scope>
    <source>
        <strain evidence="2">Foug A</strain>
    </source>
</reference>
<accession>A0A0C2ZPP4</accession>
<dbReference type="InParanoid" id="A0A0C2ZPP4"/>
<evidence type="ECO:0000313" key="2">
    <source>
        <dbReference type="Proteomes" id="UP000053989"/>
    </source>
</evidence>
<dbReference type="OrthoDB" id="2683212at2759"/>
<dbReference type="HOGENOM" id="CLU_163538_0_0_1"/>
<protein>
    <submittedName>
        <fullName evidence="1">Uncharacterized protein</fullName>
    </submittedName>
</protein>
<dbReference type="AlphaFoldDB" id="A0A0C2ZPP4"/>
<reference evidence="1 2" key="1">
    <citation type="submission" date="2014-04" db="EMBL/GenBank/DDBJ databases">
        <authorList>
            <consortium name="DOE Joint Genome Institute"/>
            <person name="Kuo A."/>
            <person name="Kohler A."/>
            <person name="Nagy L.G."/>
            <person name="Floudas D."/>
            <person name="Copeland A."/>
            <person name="Barry K.W."/>
            <person name="Cichocki N."/>
            <person name="Veneault-Fourrey C."/>
            <person name="LaButti K."/>
            <person name="Lindquist E.A."/>
            <person name="Lipzen A."/>
            <person name="Lundell T."/>
            <person name="Morin E."/>
            <person name="Murat C."/>
            <person name="Sun H."/>
            <person name="Tunlid A."/>
            <person name="Henrissat B."/>
            <person name="Grigoriev I.V."/>
            <person name="Hibbett D.S."/>
            <person name="Martin F."/>
            <person name="Nordberg H.P."/>
            <person name="Cantor M.N."/>
            <person name="Hua S.X."/>
        </authorList>
    </citation>
    <scope>NUCLEOTIDE SEQUENCE [LARGE SCALE GENOMIC DNA]</scope>
    <source>
        <strain evidence="1 2">Foug A</strain>
    </source>
</reference>
<dbReference type="Proteomes" id="UP000053989">
    <property type="component" value="Unassembled WGS sequence"/>
</dbReference>
<dbReference type="STRING" id="1036808.A0A0C2ZPP4"/>
<dbReference type="EMBL" id="KN822034">
    <property type="protein sequence ID" value="KIM63528.1"/>
    <property type="molecule type" value="Genomic_DNA"/>
</dbReference>
<keyword evidence="2" id="KW-1185">Reference proteome</keyword>